<dbReference type="GO" id="GO:0046983">
    <property type="term" value="F:protein dimerization activity"/>
    <property type="evidence" value="ECO:0007669"/>
    <property type="project" value="InterPro"/>
</dbReference>
<feature type="domain" description="HAT C-terminal dimerisation" evidence="1">
    <location>
        <begin position="125"/>
        <end position="201"/>
    </location>
</feature>
<accession>A0A195DS40</accession>
<dbReference type="Proteomes" id="UP000078492">
    <property type="component" value="Unassembled WGS sequence"/>
</dbReference>
<gene>
    <name evidence="2" type="ORF">ALC57_12169</name>
</gene>
<organism evidence="2 3">
    <name type="scientific">Trachymyrmex cornetzi</name>
    <dbReference type="NCBI Taxonomy" id="471704"/>
    <lineage>
        <taxon>Eukaryota</taxon>
        <taxon>Metazoa</taxon>
        <taxon>Ecdysozoa</taxon>
        <taxon>Arthropoda</taxon>
        <taxon>Hexapoda</taxon>
        <taxon>Insecta</taxon>
        <taxon>Pterygota</taxon>
        <taxon>Neoptera</taxon>
        <taxon>Endopterygota</taxon>
        <taxon>Hymenoptera</taxon>
        <taxon>Apocrita</taxon>
        <taxon>Aculeata</taxon>
        <taxon>Formicoidea</taxon>
        <taxon>Formicidae</taxon>
        <taxon>Myrmicinae</taxon>
        <taxon>Trachymyrmex</taxon>
    </lineage>
</organism>
<proteinExistence type="predicted"/>
<dbReference type="EMBL" id="KQ980530">
    <property type="protein sequence ID" value="KYN15666.1"/>
    <property type="molecule type" value="Genomic_DNA"/>
</dbReference>
<sequence>MFLGFIAPTITVLRDKLKHFTHLTYCKPLAATMISSLEKRFKHVLDLNHADSRIYILSAISLSRFKLNWVPECYVQLCKDLFLKEMDNLHAKNAVGENKSSSSSSGDEDFFRDFMKKNDLISTQPIISSSIEALSYLELKSKDLCSLVNFPNVKKLFFQYNTSLSSSAPVERLFSIGQQIYIPRRNRLSDGNFEKLLFLKNKDL</sequence>
<dbReference type="InterPro" id="IPR012337">
    <property type="entry name" value="RNaseH-like_sf"/>
</dbReference>
<name>A0A195DS40_9HYME</name>
<keyword evidence="3" id="KW-1185">Reference proteome</keyword>
<dbReference type="SUPFAM" id="SSF53098">
    <property type="entry name" value="Ribonuclease H-like"/>
    <property type="match status" value="1"/>
</dbReference>
<dbReference type="AlphaFoldDB" id="A0A195DS40"/>
<evidence type="ECO:0000313" key="3">
    <source>
        <dbReference type="Proteomes" id="UP000078492"/>
    </source>
</evidence>
<protein>
    <recommendedName>
        <fullName evidence="1">HAT C-terminal dimerisation domain-containing protein</fullName>
    </recommendedName>
</protein>
<dbReference type="Pfam" id="PF05699">
    <property type="entry name" value="Dimer_Tnp_hAT"/>
    <property type="match status" value="1"/>
</dbReference>
<evidence type="ECO:0000313" key="2">
    <source>
        <dbReference type="EMBL" id="KYN15666.1"/>
    </source>
</evidence>
<reference evidence="2 3" key="1">
    <citation type="submission" date="2015-09" db="EMBL/GenBank/DDBJ databases">
        <title>Trachymyrmex cornetzi WGS genome.</title>
        <authorList>
            <person name="Nygaard S."/>
            <person name="Hu H."/>
            <person name="Boomsma J."/>
            <person name="Zhang G."/>
        </authorList>
    </citation>
    <scope>NUCLEOTIDE SEQUENCE [LARGE SCALE GENOMIC DNA]</scope>
    <source>
        <strain evidence="2">Tcor2-1</strain>
        <tissue evidence="2">Whole body</tissue>
    </source>
</reference>
<dbReference type="InterPro" id="IPR008906">
    <property type="entry name" value="HATC_C_dom"/>
</dbReference>
<dbReference type="STRING" id="471704.A0A195DS40"/>
<evidence type="ECO:0000259" key="1">
    <source>
        <dbReference type="Pfam" id="PF05699"/>
    </source>
</evidence>